<feature type="transmembrane region" description="Helical" evidence="9">
    <location>
        <begin position="370"/>
        <end position="393"/>
    </location>
</feature>
<feature type="transmembrane region" description="Helical" evidence="9">
    <location>
        <begin position="141"/>
        <end position="163"/>
    </location>
</feature>
<evidence type="ECO:0000256" key="3">
    <source>
        <dbReference type="ARBA" id="ARBA00022448"/>
    </source>
</evidence>
<organism evidence="11 12">
    <name type="scientific">Prolixibacter bellariivorans</name>
    <dbReference type="NCBI Taxonomy" id="314319"/>
    <lineage>
        <taxon>Bacteria</taxon>
        <taxon>Pseudomonadati</taxon>
        <taxon>Bacteroidota</taxon>
        <taxon>Bacteroidia</taxon>
        <taxon>Marinilabiliales</taxon>
        <taxon>Prolixibacteraceae</taxon>
        <taxon>Prolixibacter</taxon>
    </lineage>
</organism>
<dbReference type="SUPFAM" id="SSF103473">
    <property type="entry name" value="MFS general substrate transporter"/>
    <property type="match status" value="1"/>
</dbReference>
<evidence type="ECO:0000256" key="2">
    <source>
        <dbReference type="ARBA" id="ARBA00010992"/>
    </source>
</evidence>
<feature type="transmembrane region" description="Helical" evidence="9">
    <location>
        <begin position="12"/>
        <end position="33"/>
    </location>
</feature>
<keyword evidence="5 9" id="KW-0812">Transmembrane</keyword>
<dbReference type="AlphaFoldDB" id="A0A5M4AWF3"/>
<evidence type="ECO:0000256" key="6">
    <source>
        <dbReference type="ARBA" id="ARBA00022989"/>
    </source>
</evidence>
<dbReference type="PROSITE" id="PS50850">
    <property type="entry name" value="MFS"/>
    <property type="match status" value="1"/>
</dbReference>
<comment type="caution">
    <text evidence="11">The sequence shown here is derived from an EMBL/GenBank/DDBJ whole genome shotgun (WGS) entry which is preliminary data.</text>
</comment>
<feature type="domain" description="Major facilitator superfamily (MFS) profile" evidence="10">
    <location>
        <begin position="17"/>
        <end position="459"/>
    </location>
</feature>
<evidence type="ECO:0000256" key="8">
    <source>
        <dbReference type="RuleBase" id="RU003346"/>
    </source>
</evidence>
<evidence type="ECO:0000256" key="7">
    <source>
        <dbReference type="ARBA" id="ARBA00023136"/>
    </source>
</evidence>
<evidence type="ECO:0000256" key="5">
    <source>
        <dbReference type="ARBA" id="ARBA00022692"/>
    </source>
</evidence>
<dbReference type="InterPro" id="IPR003663">
    <property type="entry name" value="Sugar/inositol_transpt"/>
</dbReference>
<dbReference type="PRINTS" id="PR00171">
    <property type="entry name" value="SUGRTRNSPORT"/>
</dbReference>
<protein>
    <submittedName>
        <fullName evidence="11">MFS transporter</fullName>
    </submittedName>
</protein>
<evidence type="ECO:0000256" key="1">
    <source>
        <dbReference type="ARBA" id="ARBA00004651"/>
    </source>
</evidence>
<sequence>MKKNHTNSENMGYVLFLSVVAALGGFLFGYDTAVISGTIKGVSTQFNMNDIQSGWYVGCALLGSIGGVLIAGRLSDLFGRRPVLFASAVLFSASAIGCMLSPNEQWLVFYRIIGGIGIGVASVISPLYISEISVPRYRGRLVSLYQLAITVGFLGAYMVNYALKINAQTMQANAILHTSWTSKILVSEVWRSMLGAEVLPALLFFITLFFIPESPRWLIVKHKNTQSLRILSRIQGEETAIAQLKEIKLMVQHEEQSNWRLLFQHGYRTAMIIGISLAILGQFMGVNAVLYYGPSIFEQTGLSEGDSLFYQVFVGLINVISTVIAIWLIDRIGRKKLIYYGVAGMLVSLILIAMYFQINKTSMVIPPVTLLVLILAYIFGCAISICVVIWVLLSEMYPTKVRGAAMSLAGFSLWVGTYLIGQLTPWLMNSLSATGLFLLFALMCLPYLWITWKLVPETTGKSLEEIEQMWMTR</sequence>
<dbReference type="CDD" id="cd17359">
    <property type="entry name" value="MFS_XylE_like"/>
    <property type="match status" value="1"/>
</dbReference>
<dbReference type="RefSeq" id="WP_025863506.1">
    <property type="nucleotide sequence ID" value="NZ_BLAX01000001.1"/>
</dbReference>
<dbReference type="InterPro" id="IPR047984">
    <property type="entry name" value="XylE-like"/>
</dbReference>
<dbReference type="Gene3D" id="1.20.1250.20">
    <property type="entry name" value="MFS general substrate transporter like domains"/>
    <property type="match status" value="1"/>
</dbReference>
<reference evidence="11 12" key="1">
    <citation type="submission" date="2019-10" db="EMBL/GenBank/DDBJ databases">
        <title>Prolixibacter strains distinguished by the presence of nitrate reductase genes were adept at nitrate-dependent anaerobic corrosion of metallic iron and carbon steel.</title>
        <authorList>
            <person name="Iino T."/>
            <person name="Shono N."/>
            <person name="Ito K."/>
            <person name="Nakamura R."/>
            <person name="Sueoka K."/>
            <person name="Harayama S."/>
            <person name="Ohkuma M."/>
        </authorList>
    </citation>
    <scope>NUCLEOTIDE SEQUENCE [LARGE SCALE GENOMIC DNA]</scope>
    <source>
        <strain evidence="11 12">JCM 13498</strain>
    </source>
</reference>
<feature type="transmembrane region" description="Helical" evidence="9">
    <location>
        <begin position="337"/>
        <end position="358"/>
    </location>
</feature>
<feature type="transmembrane region" description="Helical" evidence="9">
    <location>
        <begin position="433"/>
        <end position="452"/>
    </location>
</feature>
<dbReference type="InterPro" id="IPR050814">
    <property type="entry name" value="Myo-inositol_Transporter"/>
</dbReference>
<keyword evidence="12" id="KW-1185">Reference proteome</keyword>
<feature type="transmembrane region" description="Helical" evidence="9">
    <location>
        <begin position="83"/>
        <end position="102"/>
    </location>
</feature>
<dbReference type="InterPro" id="IPR005829">
    <property type="entry name" value="Sugar_transporter_CS"/>
</dbReference>
<dbReference type="InterPro" id="IPR020846">
    <property type="entry name" value="MFS_dom"/>
</dbReference>
<name>A0A5M4AWF3_9BACT</name>
<gene>
    <name evidence="11" type="ORF">PbJCM13498_08410</name>
</gene>
<feature type="transmembrane region" description="Helical" evidence="9">
    <location>
        <begin position="53"/>
        <end position="71"/>
    </location>
</feature>
<evidence type="ECO:0000313" key="11">
    <source>
        <dbReference type="EMBL" id="GET31978.1"/>
    </source>
</evidence>
<feature type="transmembrane region" description="Helical" evidence="9">
    <location>
        <begin position="108"/>
        <end position="129"/>
    </location>
</feature>
<evidence type="ECO:0000313" key="12">
    <source>
        <dbReference type="Proteomes" id="UP000391834"/>
    </source>
</evidence>
<keyword evidence="7 9" id="KW-0472">Membrane</keyword>
<dbReference type="Pfam" id="PF00083">
    <property type="entry name" value="Sugar_tr"/>
    <property type="match status" value="1"/>
</dbReference>
<dbReference type="InterPro" id="IPR036259">
    <property type="entry name" value="MFS_trans_sf"/>
</dbReference>
<feature type="transmembrane region" description="Helical" evidence="9">
    <location>
        <begin position="189"/>
        <end position="211"/>
    </location>
</feature>
<evidence type="ECO:0000256" key="4">
    <source>
        <dbReference type="ARBA" id="ARBA00022475"/>
    </source>
</evidence>
<keyword evidence="3 8" id="KW-0813">Transport</keyword>
<comment type="subcellular location">
    <subcellularLocation>
        <location evidence="1">Cell membrane</location>
        <topology evidence="1">Multi-pass membrane protein</topology>
    </subcellularLocation>
</comment>
<proteinExistence type="inferred from homology"/>
<dbReference type="PROSITE" id="PS00216">
    <property type="entry name" value="SUGAR_TRANSPORT_1"/>
    <property type="match status" value="2"/>
</dbReference>
<evidence type="ECO:0000256" key="9">
    <source>
        <dbReference type="SAM" id="Phobius"/>
    </source>
</evidence>
<dbReference type="PANTHER" id="PTHR48020">
    <property type="entry name" value="PROTON MYO-INOSITOL COTRANSPORTER"/>
    <property type="match status" value="1"/>
</dbReference>
<evidence type="ECO:0000259" key="10">
    <source>
        <dbReference type="PROSITE" id="PS50850"/>
    </source>
</evidence>
<dbReference type="Proteomes" id="UP000391834">
    <property type="component" value="Unassembled WGS sequence"/>
</dbReference>
<dbReference type="GO" id="GO:0022857">
    <property type="term" value="F:transmembrane transporter activity"/>
    <property type="evidence" value="ECO:0007669"/>
    <property type="project" value="InterPro"/>
</dbReference>
<feature type="transmembrane region" description="Helical" evidence="9">
    <location>
        <begin position="405"/>
        <end position="427"/>
    </location>
</feature>
<dbReference type="NCBIfam" id="TIGR00879">
    <property type="entry name" value="SP"/>
    <property type="match status" value="1"/>
</dbReference>
<dbReference type="EMBL" id="BLAX01000001">
    <property type="protein sequence ID" value="GET31978.1"/>
    <property type="molecule type" value="Genomic_DNA"/>
</dbReference>
<keyword evidence="6 9" id="KW-1133">Transmembrane helix</keyword>
<dbReference type="GO" id="GO:0005886">
    <property type="term" value="C:plasma membrane"/>
    <property type="evidence" value="ECO:0007669"/>
    <property type="project" value="UniProtKB-SubCell"/>
</dbReference>
<dbReference type="PROSITE" id="PS00217">
    <property type="entry name" value="SUGAR_TRANSPORT_2"/>
    <property type="match status" value="1"/>
</dbReference>
<feature type="transmembrane region" description="Helical" evidence="9">
    <location>
        <begin position="308"/>
        <end position="330"/>
    </location>
</feature>
<feature type="transmembrane region" description="Helical" evidence="9">
    <location>
        <begin position="270"/>
        <end position="293"/>
    </location>
</feature>
<dbReference type="InterPro" id="IPR005828">
    <property type="entry name" value="MFS_sugar_transport-like"/>
</dbReference>
<accession>A0A5M4AWF3</accession>
<dbReference type="PANTHER" id="PTHR48020:SF12">
    <property type="entry name" value="PROTON MYO-INOSITOL COTRANSPORTER"/>
    <property type="match status" value="1"/>
</dbReference>
<comment type="similarity">
    <text evidence="2 8">Belongs to the major facilitator superfamily. Sugar transporter (TC 2.A.1.1) family.</text>
</comment>
<keyword evidence="4" id="KW-1003">Cell membrane</keyword>